<dbReference type="EMBL" id="MU002170">
    <property type="protein sequence ID" value="KAF2789007.1"/>
    <property type="molecule type" value="Genomic_DNA"/>
</dbReference>
<dbReference type="Proteomes" id="UP000799757">
    <property type="component" value="Unassembled WGS sequence"/>
</dbReference>
<protein>
    <submittedName>
        <fullName evidence="1">Uncharacterized protein</fullName>
    </submittedName>
</protein>
<proteinExistence type="predicted"/>
<evidence type="ECO:0000313" key="1">
    <source>
        <dbReference type="EMBL" id="KAF2789007.1"/>
    </source>
</evidence>
<sequence>MGFSARLWIRCPSYTALLRLGAALKAWVLRGFLSSGDSSTQGGFLPVAWCLSWEVLGSVLIRLSLLLSGRLRDWHLFGAIGAVFTSRGGRL</sequence>
<name>A0A6A6WZ89_9PLEO</name>
<keyword evidence="2" id="KW-1185">Reference proteome</keyword>
<accession>A0A6A6WZ89</accession>
<organism evidence="1 2">
    <name type="scientific">Melanomma pulvis-pyrius CBS 109.77</name>
    <dbReference type="NCBI Taxonomy" id="1314802"/>
    <lineage>
        <taxon>Eukaryota</taxon>
        <taxon>Fungi</taxon>
        <taxon>Dikarya</taxon>
        <taxon>Ascomycota</taxon>
        <taxon>Pezizomycotina</taxon>
        <taxon>Dothideomycetes</taxon>
        <taxon>Pleosporomycetidae</taxon>
        <taxon>Pleosporales</taxon>
        <taxon>Melanommataceae</taxon>
        <taxon>Melanomma</taxon>
    </lineage>
</organism>
<evidence type="ECO:0000313" key="2">
    <source>
        <dbReference type="Proteomes" id="UP000799757"/>
    </source>
</evidence>
<gene>
    <name evidence="1" type="ORF">K505DRAFT_99968</name>
</gene>
<dbReference type="AlphaFoldDB" id="A0A6A6WZ89"/>
<reference evidence="1" key="1">
    <citation type="journal article" date="2020" name="Stud. Mycol.">
        <title>101 Dothideomycetes genomes: a test case for predicting lifestyles and emergence of pathogens.</title>
        <authorList>
            <person name="Haridas S."/>
            <person name="Albert R."/>
            <person name="Binder M."/>
            <person name="Bloem J."/>
            <person name="Labutti K."/>
            <person name="Salamov A."/>
            <person name="Andreopoulos B."/>
            <person name="Baker S."/>
            <person name="Barry K."/>
            <person name="Bills G."/>
            <person name="Bluhm B."/>
            <person name="Cannon C."/>
            <person name="Castanera R."/>
            <person name="Culley D."/>
            <person name="Daum C."/>
            <person name="Ezra D."/>
            <person name="Gonzalez J."/>
            <person name="Henrissat B."/>
            <person name="Kuo A."/>
            <person name="Liang C."/>
            <person name="Lipzen A."/>
            <person name="Lutzoni F."/>
            <person name="Magnuson J."/>
            <person name="Mondo S."/>
            <person name="Nolan M."/>
            <person name="Ohm R."/>
            <person name="Pangilinan J."/>
            <person name="Park H.-J."/>
            <person name="Ramirez L."/>
            <person name="Alfaro M."/>
            <person name="Sun H."/>
            <person name="Tritt A."/>
            <person name="Yoshinaga Y."/>
            <person name="Zwiers L.-H."/>
            <person name="Turgeon B."/>
            <person name="Goodwin S."/>
            <person name="Spatafora J."/>
            <person name="Crous P."/>
            <person name="Grigoriev I."/>
        </authorList>
    </citation>
    <scope>NUCLEOTIDE SEQUENCE</scope>
    <source>
        <strain evidence="1">CBS 109.77</strain>
    </source>
</reference>